<feature type="region of interest" description="Disordered" evidence="1">
    <location>
        <begin position="628"/>
        <end position="651"/>
    </location>
</feature>
<evidence type="ECO:0000313" key="2">
    <source>
        <dbReference type="EMBL" id="QSZ30390.1"/>
    </source>
</evidence>
<feature type="compositionally biased region" description="Acidic residues" evidence="1">
    <location>
        <begin position="641"/>
        <end position="651"/>
    </location>
</feature>
<name>A0A8A3P1Q5_9HELO</name>
<feature type="region of interest" description="Disordered" evidence="1">
    <location>
        <begin position="476"/>
        <end position="601"/>
    </location>
</feature>
<dbReference type="Proteomes" id="UP000672032">
    <property type="component" value="Chromosome 1"/>
</dbReference>
<feature type="compositionally biased region" description="Basic and acidic residues" evidence="1">
    <location>
        <begin position="105"/>
        <end position="117"/>
    </location>
</feature>
<feature type="compositionally biased region" description="Basic and acidic residues" evidence="1">
    <location>
        <begin position="548"/>
        <end position="565"/>
    </location>
</feature>
<dbReference type="EMBL" id="CP063405">
    <property type="protein sequence ID" value="QSZ30390.1"/>
    <property type="molecule type" value="Genomic_DNA"/>
</dbReference>
<feature type="compositionally biased region" description="Polar residues" evidence="1">
    <location>
        <begin position="273"/>
        <end position="302"/>
    </location>
</feature>
<proteinExistence type="predicted"/>
<feature type="compositionally biased region" description="Low complexity" evidence="1">
    <location>
        <begin position="388"/>
        <end position="400"/>
    </location>
</feature>
<feature type="compositionally biased region" description="Polar residues" evidence="1">
    <location>
        <begin position="536"/>
        <end position="547"/>
    </location>
</feature>
<reference evidence="2" key="1">
    <citation type="submission" date="2020-10" db="EMBL/GenBank/DDBJ databases">
        <title>Genome Sequence of Monilinia vaccinii-corymbosi Sheds Light on Mummy Berry Disease Infection of Blueberry and Mating Type.</title>
        <authorList>
            <person name="Yow A.G."/>
            <person name="Zhang Y."/>
            <person name="Bansal K."/>
            <person name="Eacker S.M."/>
            <person name="Sullivan S."/>
            <person name="Liachko I."/>
            <person name="Cubeta M.A."/>
            <person name="Rollins J.A."/>
            <person name="Ashrafi H."/>
        </authorList>
    </citation>
    <scope>NUCLEOTIDE SEQUENCE</scope>
    <source>
        <strain evidence="2">RL-1</strain>
    </source>
</reference>
<feature type="region of interest" description="Disordered" evidence="1">
    <location>
        <begin position="139"/>
        <end position="195"/>
    </location>
</feature>
<dbReference type="AlphaFoldDB" id="A0A8A3P1Q5"/>
<feature type="compositionally biased region" description="Polar residues" evidence="1">
    <location>
        <begin position="241"/>
        <end position="254"/>
    </location>
</feature>
<sequence>MARVLAPAVHYTDVQWRALKAKARNNDPSLTPKDIEIISEVIRVYDAIVKGNDPTPRSHLANSIRMDERQVVKFFLWGTIEKYGSTFTLIRTFFLPKRRPVKGQKPAEEVMRPRRDSTGNTNGFVRPVKKIAEAVEKNVASADESNEENGVEKMSIDVNEDVGHGATANGSPTGKKRSRRPKADANNTFVRRSSRRVGGSLEKIDGVELKEVLSEVEEKEGSSSLGGSNLGDKVAVDTPAADSTHNAGSTSSPVEQRIGTGDNGEVRDRAGSNGLSNSISGHQMTSSPPDTNNTPANSTNNVPTPPLMSFFPPSTPSANTTSNVRPPPPRPRIRLLLSPRTPSASNINNHAARQPPLNSPLPPSTTPANNPTNRLSSLPTFLPPSTPPNNTTNDLPSAPSSSPPPNAFWNQANNTYQLPLPTFLLPQAPRLSPSLPPVIPPASSTEGPSLPAPLPSGISPAVETNSAHLAPYQAHLPSNASAPHRGDDKAGNTPAASFANHTFPPPPNTLYPSTVPYTSPYGPISAAPNDLAPNRRASNSSTISAPDTDTHTDEFLPAKREEPRRAGGSRDMQEKTSMSQTRPSADENETMPHTDPSEPFEEPLDLLQMANNTPKIGDRVSVSVASEASSPVRRTLSSAAEEMEMEMDWEV</sequence>
<accession>A0A8A3P1Q5</accession>
<dbReference type="OrthoDB" id="3552806at2759"/>
<feature type="region of interest" description="Disordered" evidence="1">
    <location>
        <begin position="215"/>
        <end position="412"/>
    </location>
</feature>
<evidence type="ECO:0000313" key="3">
    <source>
        <dbReference type="Proteomes" id="UP000672032"/>
    </source>
</evidence>
<gene>
    <name evidence="2" type="ORF">DSL72_004913</name>
</gene>
<evidence type="ECO:0000256" key="1">
    <source>
        <dbReference type="SAM" id="MobiDB-lite"/>
    </source>
</evidence>
<keyword evidence="3" id="KW-1185">Reference proteome</keyword>
<protein>
    <submittedName>
        <fullName evidence="2">Uncharacterized protein</fullName>
    </submittedName>
</protein>
<feature type="compositionally biased region" description="Low complexity" evidence="1">
    <location>
        <begin position="366"/>
        <end position="380"/>
    </location>
</feature>
<feature type="region of interest" description="Disordered" evidence="1">
    <location>
        <begin position="104"/>
        <end position="124"/>
    </location>
</feature>
<feature type="region of interest" description="Disordered" evidence="1">
    <location>
        <begin position="435"/>
        <end position="462"/>
    </location>
</feature>
<organism evidence="2 3">
    <name type="scientific">Monilinia vaccinii-corymbosi</name>
    <dbReference type="NCBI Taxonomy" id="61207"/>
    <lineage>
        <taxon>Eukaryota</taxon>
        <taxon>Fungi</taxon>
        <taxon>Dikarya</taxon>
        <taxon>Ascomycota</taxon>
        <taxon>Pezizomycotina</taxon>
        <taxon>Leotiomycetes</taxon>
        <taxon>Helotiales</taxon>
        <taxon>Sclerotiniaceae</taxon>
        <taxon>Monilinia</taxon>
    </lineage>
</organism>